<dbReference type="Proteomes" id="UP000814033">
    <property type="component" value="Unassembled WGS sequence"/>
</dbReference>
<reference evidence="1" key="2">
    <citation type="journal article" date="2022" name="New Phytol.">
        <title>Evolutionary transition to the ectomycorrhizal habit in the genomes of a hyperdiverse lineage of mushroom-forming fungi.</title>
        <authorList>
            <person name="Looney B."/>
            <person name="Miyauchi S."/>
            <person name="Morin E."/>
            <person name="Drula E."/>
            <person name="Courty P.E."/>
            <person name="Kohler A."/>
            <person name="Kuo A."/>
            <person name="LaButti K."/>
            <person name="Pangilinan J."/>
            <person name="Lipzen A."/>
            <person name="Riley R."/>
            <person name="Andreopoulos W."/>
            <person name="He G."/>
            <person name="Johnson J."/>
            <person name="Nolan M."/>
            <person name="Tritt A."/>
            <person name="Barry K.W."/>
            <person name="Grigoriev I.V."/>
            <person name="Nagy L.G."/>
            <person name="Hibbett D."/>
            <person name="Henrissat B."/>
            <person name="Matheny P.B."/>
            <person name="Labbe J."/>
            <person name="Martin F.M."/>
        </authorList>
    </citation>
    <scope>NUCLEOTIDE SEQUENCE</scope>
    <source>
        <strain evidence="1">FP105234-sp</strain>
    </source>
</reference>
<organism evidence="1 2">
    <name type="scientific">Auriscalpium vulgare</name>
    <dbReference type="NCBI Taxonomy" id="40419"/>
    <lineage>
        <taxon>Eukaryota</taxon>
        <taxon>Fungi</taxon>
        <taxon>Dikarya</taxon>
        <taxon>Basidiomycota</taxon>
        <taxon>Agaricomycotina</taxon>
        <taxon>Agaricomycetes</taxon>
        <taxon>Russulales</taxon>
        <taxon>Auriscalpiaceae</taxon>
        <taxon>Auriscalpium</taxon>
    </lineage>
</organism>
<reference evidence="1" key="1">
    <citation type="submission" date="2021-02" db="EMBL/GenBank/DDBJ databases">
        <authorList>
            <consortium name="DOE Joint Genome Institute"/>
            <person name="Ahrendt S."/>
            <person name="Looney B.P."/>
            <person name="Miyauchi S."/>
            <person name="Morin E."/>
            <person name="Drula E."/>
            <person name="Courty P.E."/>
            <person name="Chicoki N."/>
            <person name="Fauchery L."/>
            <person name="Kohler A."/>
            <person name="Kuo A."/>
            <person name="Labutti K."/>
            <person name="Pangilinan J."/>
            <person name="Lipzen A."/>
            <person name="Riley R."/>
            <person name="Andreopoulos W."/>
            <person name="He G."/>
            <person name="Johnson J."/>
            <person name="Barry K.W."/>
            <person name="Grigoriev I.V."/>
            <person name="Nagy L."/>
            <person name="Hibbett D."/>
            <person name="Henrissat B."/>
            <person name="Matheny P.B."/>
            <person name="Labbe J."/>
            <person name="Martin F."/>
        </authorList>
    </citation>
    <scope>NUCLEOTIDE SEQUENCE</scope>
    <source>
        <strain evidence="1">FP105234-sp</strain>
    </source>
</reference>
<keyword evidence="2" id="KW-1185">Reference proteome</keyword>
<accession>A0ACB8RSX6</accession>
<evidence type="ECO:0000313" key="1">
    <source>
        <dbReference type="EMBL" id="KAI0046851.1"/>
    </source>
</evidence>
<evidence type="ECO:0000313" key="2">
    <source>
        <dbReference type="Proteomes" id="UP000814033"/>
    </source>
</evidence>
<dbReference type="EMBL" id="MU275916">
    <property type="protein sequence ID" value="KAI0046851.1"/>
    <property type="molecule type" value="Genomic_DNA"/>
</dbReference>
<sequence>MQSICGRRLVPRETPTSNVATAVPEFVSRQRRLPARLHDFHQHPHSSSSFVREICRDVHMSLPCFLALEGPNQDSDQRDLSLGAYFTVWFSTLHASLPRPACQPDKTILAVHASRSAPSLPPSRPADGACLRLWTIGRSTPMASFESDSFPLLSKPFCNAVEAKRPRFRVSQRTCPAPRYLSVSDGWPRSSHRRTAGMSIQ</sequence>
<protein>
    <submittedName>
        <fullName evidence="1">Uncharacterized protein</fullName>
    </submittedName>
</protein>
<gene>
    <name evidence="1" type="ORF">FA95DRAFT_1311961</name>
</gene>
<comment type="caution">
    <text evidence="1">The sequence shown here is derived from an EMBL/GenBank/DDBJ whole genome shotgun (WGS) entry which is preliminary data.</text>
</comment>
<proteinExistence type="predicted"/>
<name>A0ACB8RSX6_9AGAM</name>